<dbReference type="Proteomes" id="UP000275385">
    <property type="component" value="Unassembled WGS sequence"/>
</dbReference>
<keyword evidence="1" id="KW-0812">Transmembrane</keyword>
<feature type="transmembrane region" description="Helical" evidence="1">
    <location>
        <begin position="51"/>
        <end position="69"/>
    </location>
</feature>
<name>A0A420YHA3_9PEZI</name>
<dbReference type="EMBL" id="QVQW01000010">
    <property type="protein sequence ID" value="RKU47259.1"/>
    <property type="molecule type" value="Genomic_DNA"/>
</dbReference>
<sequence>MAILAASTTNPTSTLHQTPRDIVLRRSTQELAFRLQQAVGSVSLHVFLRTYFAASYLALSILFATKMIAFQSYLASRFVAFKTALLLHSANSKFWASPKVKRLRKRLEREFFIMLFGPLNTVLLLAFWPGWLVIGATLWAWGLWSSLATICHKSTKSSLLRPELPESSLAGIGGNR</sequence>
<keyword evidence="3" id="KW-1185">Reference proteome</keyword>
<dbReference type="OrthoDB" id="1562195at2759"/>
<evidence type="ECO:0000313" key="2">
    <source>
        <dbReference type="EMBL" id="RKU47259.1"/>
    </source>
</evidence>
<dbReference type="AlphaFoldDB" id="A0A420YHA3"/>
<keyword evidence="1" id="KW-0472">Membrane</keyword>
<proteinExistence type="predicted"/>
<gene>
    <name evidence="2" type="ORF">DL546_008931</name>
</gene>
<feature type="transmembrane region" description="Helical" evidence="1">
    <location>
        <begin position="111"/>
        <end position="128"/>
    </location>
</feature>
<evidence type="ECO:0000313" key="3">
    <source>
        <dbReference type="Proteomes" id="UP000275385"/>
    </source>
</evidence>
<organism evidence="2 3">
    <name type="scientific">Coniochaeta pulveracea</name>
    <dbReference type="NCBI Taxonomy" id="177199"/>
    <lineage>
        <taxon>Eukaryota</taxon>
        <taxon>Fungi</taxon>
        <taxon>Dikarya</taxon>
        <taxon>Ascomycota</taxon>
        <taxon>Pezizomycotina</taxon>
        <taxon>Sordariomycetes</taxon>
        <taxon>Sordariomycetidae</taxon>
        <taxon>Coniochaetales</taxon>
        <taxon>Coniochaetaceae</taxon>
        <taxon>Coniochaeta</taxon>
    </lineage>
</organism>
<keyword evidence="1" id="KW-1133">Transmembrane helix</keyword>
<accession>A0A420YHA3</accession>
<protein>
    <submittedName>
        <fullName evidence="2">Uncharacterized protein</fullName>
    </submittedName>
</protein>
<reference evidence="2 3" key="1">
    <citation type="submission" date="2018-08" db="EMBL/GenBank/DDBJ databases">
        <title>Draft genome of the lignicolous fungus Coniochaeta pulveracea.</title>
        <authorList>
            <person name="Borstlap C.J."/>
            <person name="De Witt R.N."/>
            <person name="Botha A."/>
            <person name="Volschenk H."/>
        </authorList>
    </citation>
    <scope>NUCLEOTIDE SEQUENCE [LARGE SCALE GENOMIC DNA]</scope>
    <source>
        <strain evidence="2 3">CAB683</strain>
    </source>
</reference>
<comment type="caution">
    <text evidence="2">The sequence shown here is derived from an EMBL/GenBank/DDBJ whole genome shotgun (WGS) entry which is preliminary data.</text>
</comment>
<evidence type="ECO:0000256" key="1">
    <source>
        <dbReference type="SAM" id="Phobius"/>
    </source>
</evidence>